<feature type="signal peptide" evidence="1">
    <location>
        <begin position="1"/>
        <end position="26"/>
    </location>
</feature>
<organism evidence="2 3">
    <name type="scientific">Tersicoccus solisilvae</name>
    <dbReference type="NCBI Taxonomy" id="1882339"/>
    <lineage>
        <taxon>Bacteria</taxon>
        <taxon>Bacillati</taxon>
        <taxon>Actinomycetota</taxon>
        <taxon>Actinomycetes</taxon>
        <taxon>Micrococcales</taxon>
        <taxon>Micrococcaceae</taxon>
        <taxon>Tersicoccus</taxon>
    </lineage>
</organism>
<accession>A0ABQ1P8R7</accession>
<protein>
    <recommendedName>
        <fullName evidence="4">D-glucuronyl C5-epimerase C-terminal domain-containing protein</fullName>
    </recommendedName>
</protein>
<proteinExistence type="predicted"/>
<comment type="caution">
    <text evidence="2">The sequence shown here is derived from an EMBL/GenBank/DDBJ whole genome shotgun (WGS) entry which is preliminary data.</text>
</comment>
<dbReference type="RefSeq" id="WP_188668314.1">
    <property type="nucleotide sequence ID" value="NZ_BMJI01000012.1"/>
</dbReference>
<name>A0ABQ1P8R7_9MICC</name>
<reference evidence="3" key="1">
    <citation type="journal article" date="2019" name="Int. J. Syst. Evol. Microbiol.">
        <title>The Global Catalogue of Microorganisms (GCM) 10K type strain sequencing project: providing services to taxonomists for standard genome sequencing and annotation.</title>
        <authorList>
            <consortium name="The Broad Institute Genomics Platform"/>
            <consortium name="The Broad Institute Genome Sequencing Center for Infectious Disease"/>
            <person name="Wu L."/>
            <person name="Ma J."/>
        </authorList>
    </citation>
    <scope>NUCLEOTIDE SEQUENCE [LARGE SCALE GENOMIC DNA]</scope>
    <source>
        <strain evidence="3">CGMCC 1.15480</strain>
    </source>
</reference>
<evidence type="ECO:0008006" key="4">
    <source>
        <dbReference type="Google" id="ProtNLM"/>
    </source>
</evidence>
<gene>
    <name evidence="2" type="ORF">GCM10011512_20590</name>
</gene>
<dbReference type="Proteomes" id="UP000597761">
    <property type="component" value="Unassembled WGS sequence"/>
</dbReference>
<keyword evidence="1" id="KW-0732">Signal</keyword>
<keyword evidence="3" id="KW-1185">Reference proteome</keyword>
<evidence type="ECO:0000313" key="2">
    <source>
        <dbReference type="EMBL" id="GGC93422.1"/>
    </source>
</evidence>
<evidence type="ECO:0000256" key="1">
    <source>
        <dbReference type="SAM" id="SignalP"/>
    </source>
</evidence>
<dbReference type="EMBL" id="BMJI01000012">
    <property type="protein sequence ID" value="GGC93422.1"/>
    <property type="molecule type" value="Genomic_DNA"/>
</dbReference>
<sequence length="684" mass="70369">MSRFPFRFLVPLVCALLLLPAGTATAAPAPVAPGLPAASGGGALTNLAHLDWLMADVPLRPLAGHTTWRLAQQPTATAPWTYADRNADDGTFTRVGGGRLDPATGHYTQGAFNADDISRAAVVYVRDWRQNHRTSSRDRALQLLRALTYLQTSSGPDAGNVVLWQQADGTLTPSAEPHEEPDPSDSAESYWLARTVWALGEGYAAFAASDRPFASFLRDRLHLALGALERQSLSRYGTWNVSDGARVPAWLITGGADATAEAVLGLSAYVQAAPADARVRRDLARYSEGIAAMASGTVGQWPFGAILPSVTTRSLWHAWGGMAPAALARASGVLHRPGLLAPAVADGASFSAQLLAAGGPDNAWSPVPGEAQIAYGVDSRIASLLDTADRGRAPGLAVLAAAFGAWYFGANKAGVPVYDRATGACVDGIETDGRLNRNCGAESVIHTQLSMLALDAHPAVRSLAVSLGGPHGTDGLRVVEAEAGTLDGAAAVVTPDSPWTGEANWSGGRYVRLGAGSSVSIPVGAATGTGGERRVYAVAERRETAAGRLTLRTGTRLLGTVANGGAGAQGVSAAPGILAPWAVPGTLRATDTAVTATATGEGRLDALLLQPLVSTVTLSGPTGTLRLFISAAAGSRTAAVPGTGRAVAVRFDDHGRFAGVGVPTRTRTVPVPAGGMTAVWSPAR</sequence>
<evidence type="ECO:0000313" key="3">
    <source>
        <dbReference type="Proteomes" id="UP000597761"/>
    </source>
</evidence>
<feature type="chain" id="PRO_5047051485" description="D-glucuronyl C5-epimerase C-terminal domain-containing protein" evidence="1">
    <location>
        <begin position="27"/>
        <end position="684"/>
    </location>
</feature>